<proteinExistence type="predicted"/>
<dbReference type="OMA" id="NQDENSY"/>
<evidence type="ECO:0000256" key="1">
    <source>
        <dbReference type="PROSITE-ProRule" id="PRU00175"/>
    </source>
</evidence>
<dbReference type="GO" id="GO:0008270">
    <property type="term" value="F:zinc ion binding"/>
    <property type="evidence" value="ECO:0007669"/>
    <property type="project" value="UniProtKB-KW"/>
</dbReference>
<accession>A0A8S1TAT8</accession>
<evidence type="ECO:0000256" key="3">
    <source>
        <dbReference type="SAM" id="MobiDB-lite"/>
    </source>
</evidence>
<keyword evidence="2" id="KW-0175">Coiled coil</keyword>
<evidence type="ECO:0000313" key="6">
    <source>
        <dbReference type="Proteomes" id="UP000683925"/>
    </source>
</evidence>
<gene>
    <name evidence="5" type="ORF">POCTA_138.1.T0230302</name>
</gene>
<dbReference type="Proteomes" id="UP000683925">
    <property type="component" value="Unassembled WGS sequence"/>
</dbReference>
<feature type="compositionally biased region" description="Acidic residues" evidence="3">
    <location>
        <begin position="526"/>
        <end position="537"/>
    </location>
</feature>
<dbReference type="EMBL" id="CAJJDP010000023">
    <property type="protein sequence ID" value="CAD8150375.1"/>
    <property type="molecule type" value="Genomic_DNA"/>
</dbReference>
<comment type="caution">
    <text evidence="5">The sequence shown here is derived from an EMBL/GenBank/DDBJ whole genome shotgun (WGS) entry which is preliminary data.</text>
</comment>
<keyword evidence="1" id="KW-0479">Metal-binding</keyword>
<dbReference type="Pfam" id="PF13639">
    <property type="entry name" value="zf-RING_2"/>
    <property type="match status" value="1"/>
</dbReference>
<dbReference type="InterPro" id="IPR001841">
    <property type="entry name" value="Znf_RING"/>
</dbReference>
<sequence>MIMCTLCENYLIDDIVILIQCGHLYHIDCLNRHNEQNYTKKCFNCQNETDSIQIQFLIHQPDNIVDQQFNQLKIKSKSVLSKIEQEIELLIKNYKFLLLDYYMIVSDLQQLTSDKNWQIRYQSLSSKSKADSNFYDQDLFLSFQQQSNWNKKEQDFYQNMLNKYNKIYLKKIDYQAISNYFDNIENQNDILIYFKDICQIQNQDENSYDKNLRCFQLQIIQIQNKLKNIEEYLNLIQKVIKQQTSIDKLCTLCSDKQTTQIAIRMSCGHIYHIKCLEMSIKQTYFCLNCLNHFNTSIVQFQVQDSEQIKIIQNKESFRWTLKELEIRKPQLLLEISKHEKIDRDYAKVIENLHEMIKEFLKTAKDSQEVSGTPQNQQDLNLDLIKQKSPNFDHISNEIMCLNSLFKDESKVPQTYDNIIYFVDICYPQNHCLNALEQNLQNLMTKREKLSQRWELLEEQLQMTENRLVDRYKWREEQQNKRMGIRRKPPQTDTKSLNERMNSFLGFPNNMKQYLNKFQQKDQQSDNSDEYSQTDDFF</sequence>
<organism evidence="5 6">
    <name type="scientific">Paramecium octaurelia</name>
    <dbReference type="NCBI Taxonomy" id="43137"/>
    <lineage>
        <taxon>Eukaryota</taxon>
        <taxon>Sar</taxon>
        <taxon>Alveolata</taxon>
        <taxon>Ciliophora</taxon>
        <taxon>Intramacronucleata</taxon>
        <taxon>Oligohymenophorea</taxon>
        <taxon>Peniculida</taxon>
        <taxon>Parameciidae</taxon>
        <taxon>Paramecium</taxon>
    </lineage>
</organism>
<dbReference type="OrthoDB" id="1925699at2759"/>
<evidence type="ECO:0000313" key="5">
    <source>
        <dbReference type="EMBL" id="CAD8150375.1"/>
    </source>
</evidence>
<dbReference type="AlphaFoldDB" id="A0A8S1TAT8"/>
<feature type="domain" description="RING-type" evidence="4">
    <location>
        <begin position="250"/>
        <end position="289"/>
    </location>
</feature>
<reference evidence="5" key="1">
    <citation type="submission" date="2021-01" db="EMBL/GenBank/DDBJ databases">
        <authorList>
            <consortium name="Genoscope - CEA"/>
            <person name="William W."/>
        </authorList>
    </citation>
    <scope>NUCLEOTIDE SEQUENCE</scope>
</reference>
<evidence type="ECO:0000256" key="2">
    <source>
        <dbReference type="SAM" id="Coils"/>
    </source>
</evidence>
<feature type="region of interest" description="Disordered" evidence="3">
    <location>
        <begin position="514"/>
        <end position="537"/>
    </location>
</feature>
<keyword evidence="1" id="KW-0862">Zinc</keyword>
<evidence type="ECO:0000259" key="4">
    <source>
        <dbReference type="PROSITE" id="PS50089"/>
    </source>
</evidence>
<name>A0A8S1TAT8_PAROT</name>
<feature type="coiled-coil region" evidence="2">
    <location>
        <begin position="432"/>
        <end position="466"/>
    </location>
</feature>
<keyword evidence="1" id="KW-0863">Zinc-finger</keyword>
<keyword evidence="6" id="KW-1185">Reference proteome</keyword>
<dbReference type="SMART" id="SM00184">
    <property type="entry name" value="RING"/>
    <property type="match status" value="2"/>
</dbReference>
<feature type="domain" description="RING-type" evidence="4">
    <location>
        <begin position="4"/>
        <end position="46"/>
    </location>
</feature>
<dbReference type="PROSITE" id="PS50089">
    <property type="entry name" value="ZF_RING_2"/>
    <property type="match status" value="2"/>
</dbReference>
<protein>
    <recommendedName>
        <fullName evidence="4">RING-type domain-containing protein</fullName>
    </recommendedName>
</protein>